<dbReference type="OrthoDB" id="307739at2157"/>
<proteinExistence type="predicted"/>
<reference evidence="2" key="1">
    <citation type="submission" date="2019-02" db="EMBL/GenBank/DDBJ databases">
        <title>Halonotius sp. a new haloarchaeum isolated from saline soil.</title>
        <authorList>
            <person name="Duran-Viseras A."/>
            <person name="Sanchez-Porro C."/>
            <person name="Ventosa A."/>
        </authorList>
    </citation>
    <scope>NUCLEOTIDE SEQUENCE</scope>
    <source>
        <strain evidence="2">F15B</strain>
    </source>
</reference>
<sequence>MSPEVYEHVERQDSDHPGTYRVVGVTDASVTLLHVADADGRRIHPGRTVSVSRTEYESLPTASNPDSRGSLGEMVTSLPTAIYWSLRGFSRSLASSPVRTLAALAAVVVGTFGAGLVPLPEPFLNGLYLGGILGLVLIGSGRV</sequence>
<feature type="transmembrane region" description="Helical" evidence="1">
    <location>
        <begin position="98"/>
        <end position="117"/>
    </location>
</feature>
<dbReference type="AlphaFoldDB" id="A0A8J8PCL6"/>
<evidence type="ECO:0000313" key="3">
    <source>
        <dbReference type="Proteomes" id="UP000705823"/>
    </source>
</evidence>
<dbReference type="EMBL" id="RKLU01000002">
    <property type="protein sequence ID" value="TQQ82768.1"/>
    <property type="molecule type" value="Genomic_DNA"/>
</dbReference>
<gene>
    <name evidence="2" type="ORF">EGH24_04825</name>
</gene>
<keyword evidence="3" id="KW-1185">Reference proteome</keyword>
<keyword evidence="1" id="KW-0472">Membrane</keyword>
<organism evidence="2 3">
    <name type="scientific">Halonotius terrestris</name>
    <dbReference type="NCBI Taxonomy" id="2487750"/>
    <lineage>
        <taxon>Archaea</taxon>
        <taxon>Methanobacteriati</taxon>
        <taxon>Methanobacteriota</taxon>
        <taxon>Stenosarchaea group</taxon>
        <taxon>Halobacteria</taxon>
        <taxon>Halobacteriales</taxon>
        <taxon>Haloferacaceae</taxon>
        <taxon>Halonotius</taxon>
    </lineage>
</organism>
<dbReference type="Proteomes" id="UP000705823">
    <property type="component" value="Unassembled WGS sequence"/>
</dbReference>
<keyword evidence="1" id="KW-0812">Transmembrane</keyword>
<evidence type="ECO:0000256" key="1">
    <source>
        <dbReference type="SAM" id="Phobius"/>
    </source>
</evidence>
<dbReference type="RefSeq" id="WP_142979033.1">
    <property type="nucleotide sequence ID" value="NZ_RKLU01000002.1"/>
</dbReference>
<accession>A0A8J8PCL6</accession>
<name>A0A8J8PCL6_9EURY</name>
<comment type="caution">
    <text evidence="2">The sequence shown here is derived from an EMBL/GenBank/DDBJ whole genome shotgun (WGS) entry which is preliminary data.</text>
</comment>
<protein>
    <submittedName>
        <fullName evidence="2">Uncharacterized protein</fullName>
    </submittedName>
</protein>
<feature type="transmembrane region" description="Helical" evidence="1">
    <location>
        <begin position="123"/>
        <end position="141"/>
    </location>
</feature>
<keyword evidence="1" id="KW-1133">Transmembrane helix</keyword>
<evidence type="ECO:0000313" key="2">
    <source>
        <dbReference type="EMBL" id="TQQ82768.1"/>
    </source>
</evidence>